<name>A0A0A8YV90_ARUDO</name>
<evidence type="ECO:0000313" key="1">
    <source>
        <dbReference type="EMBL" id="JAD30511.1"/>
    </source>
</evidence>
<dbReference type="AlphaFoldDB" id="A0A0A8YV90"/>
<accession>A0A0A8YV90</accession>
<organism evidence="1">
    <name type="scientific">Arundo donax</name>
    <name type="common">Giant reed</name>
    <name type="synonym">Donax arundinaceus</name>
    <dbReference type="NCBI Taxonomy" id="35708"/>
    <lineage>
        <taxon>Eukaryota</taxon>
        <taxon>Viridiplantae</taxon>
        <taxon>Streptophyta</taxon>
        <taxon>Embryophyta</taxon>
        <taxon>Tracheophyta</taxon>
        <taxon>Spermatophyta</taxon>
        <taxon>Magnoliopsida</taxon>
        <taxon>Liliopsida</taxon>
        <taxon>Poales</taxon>
        <taxon>Poaceae</taxon>
        <taxon>PACMAD clade</taxon>
        <taxon>Arundinoideae</taxon>
        <taxon>Arundineae</taxon>
        <taxon>Arundo</taxon>
    </lineage>
</organism>
<reference evidence="1" key="2">
    <citation type="journal article" date="2015" name="Data Brief">
        <title>Shoot transcriptome of the giant reed, Arundo donax.</title>
        <authorList>
            <person name="Barrero R.A."/>
            <person name="Guerrero F.D."/>
            <person name="Moolhuijzen P."/>
            <person name="Goolsby J.A."/>
            <person name="Tidwell J."/>
            <person name="Bellgard S.E."/>
            <person name="Bellgard M.I."/>
        </authorList>
    </citation>
    <scope>NUCLEOTIDE SEQUENCE</scope>
    <source>
        <tissue evidence="1">Shoot tissue taken approximately 20 cm above the soil surface</tissue>
    </source>
</reference>
<proteinExistence type="predicted"/>
<sequence length="26" mass="2893">MKKLSPNRLFSTASPYVQSLGLARMP</sequence>
<protein>
    <submittedName>
        <fullName evidence="1">Uncharacterized protein</fullName>
    </submittedName>
</protein>
<reference evidence="1" key="1">
    <citation type="submission" date="2014-09" db="EMBL/GenBank/DDBJ databases">
        <authorList>
            <person name="Magalhaes I.L.F."/>
            <person name="Oliveira U."/>
            <person name="Santos F.R."/>
            <person name="Vidigal T.H.D.A."/>
            <person name="Brescovit A.D."/>
            <person name="Santos A.J."/>
        </authorList>
    </citation>
    <scope>NUCLEOTIDE SEQUENCE</scope>
    <source>
        <tissue evidence="1">Shoot tissue taken approximately 20 cm above the soil surface</tissue>
    </source>
</reference>
<dbReference type="EMBL" id="GBRH01267384">
    <property type="protein sequence ID" value="JAD30511.1"/>
    <property type="molecule type" value="Transcribed_RNA"/>
</dbReference>